<feature type="transmembrane region" description="Helical" evidence="6">
    <location>
        <begin position="111"/>
        <end position="135"/>
    </location>
</feature>
<comment type="caution">
    <text evidence="9">The sequence shown here is derived from an EMBL/GenBank/DDBJ whole genome shotgun (WGS) entry which is preliminary data.</text>
</comment>
<keyword evidence="7" id="KW-0175">Coiled coil</keyword>
<evidence type="ECO:0000256" key="5">
    <source>
        <dbReference type="ARBA" id="ARBA00023136"/>
    </source>
</evidence>
<reference evidence="9 10" key="1">
    <citation type="submission" date="2018-08" db="EMBL/GenBank/DDBJ databases">
        <title>Murine metabolic-syndrome-specific gut microbial biobank.</title>
        <authorList>
            <person name="Liu C."/>
        </authorList>
    </citation>
    <scope>NUCLEOTIDE SEQUENCE [LARGE SCALE GENOMIC DNA]</scope>
    <source>
        <strain evidence="9 10">583</strain>
    </source>
</reference>
<dbReference type="Pfam" id="PF02687">
    <property type="entry name" value="FtsX"/>
    <property type="match status" value="1"/>
</dbReference>
<feature type="transmembrane region" description="Helical" evidence="6">
    <location>
        <begin position="287"/>
        <end position="308"/>
    </location>
</feature>
<evidence type="ECO:0000256" key="6">
    <source>
        <dbReference type="PIRNR" id="PIRNR018968"/>
    </source>
</evidence>
<keyword evidence="6" id="KW-0813">Transport</keyword>
<feature type="transmembrane region" description="Helical" evidence="6">
    <location>
        <begin position="642"/>
        <end position="661"/>
    </location>
</feature>
<protein>
    <submittedName>
        <fullName evidence="9">ABC transporter permease</fullName>
    </submittedName>
</protein>
<evidence type="ECO:0000256" key="7">
    <source>
        <dbReference type="SAM" id="Coils"/>
    </source>
</evidence>
<feature type="transmembrane region" description="Helical" evidence="6">
    <location>
        <begin position="58"/>
        <end position="77"/>
    </location>
</feature>
<dbReference type="EMBL" id="QXXA01000014">
    <property type="protein sequence ID" value="NBI07696.1"/>
    <property type="molecule type" value="Genomic_DNA"/>
</dbReference>
<dbReference type="Proteomes" id="UP000467132">
    <property type="component" value="Unassembled WGS sequence"/>
</dbReference>
<feature type="transmembrane region" description="Helical" evidence="6">
    <location>
        <begin position="547"/>
        <end position="567"/>
    </location>
</feature>
<dbReference type="GO" id="GO:0055085">
    <property type="term" value="P:transmembrane transport"/>
    <property type="evidence" value="ECO:0007669"/>
    <property type="project" value="UniProtKB-UniRule"/>
</dbReference>
<keyword evidence="4 6" id="KW-1133">Transmembrane helix</keyword>
<feature type="transmembrane region" description="Helical" evidence="6">
    <location>
        <begin position="20"/>
        <end position="38"/>
    </location>
</feature>
<feature type="coiled-coil region" evidence="7">
    <location>
        <begin position="488"/>
        <end position="515"/>
    </location>
</feature>
<dbReference type="PIRSF" id="PIRSF018968">
    <property type="entry name" value="ABC_permease_BceB"/>
    <property type="match status" value="1"/>
</dbReference>
<evidence type="ECO:0000259" key="8">
    <source>
        <dbReference type="Pfam" id="PF02687"/>
    </source>
</evidence>
<sequence>MLIMYFNIATNNIKKSFKDYTIYFITLTLAVCIFYNFNSMNSQTVIEDINKIDILVKLISYISIFISVIFCALVIYANNALVKKRKKEFGIYTTLGMSKQKVSRILTYETLIVGIISLGTGLLLGIILSQGISVITGKLFEFDMEEYKFIMSTNAIGKTIIYFGTMFILVMIFNTVAVSKHKLIDMINASKKSEEIKVRNPVISVTIFIISIGVLSRAYYLGWKYSSNPQDINFPLSIVWGGAGTLLFFFGLAGFILFIMKKNKQIYLKKLNIFVIKQFSNKINTNFISMGIICLMLFVTIVISSSSLSIKSKLEEELEKLSPFDANIELNVGSDEQEVQNIEKALKTVDFNLRQSYEYAVLDAYYTKIKVSDLLNEYSNKELKERLKKYVGVLETIKVSQYNEMRKLKGDSTVELEKNEVLLLTNDNNEKQALNKLMNNKNEININGNKYTLIKDMDLKDIEYNLIAIVPDDAVERMPKSYSTMHINNLNEMNKQDLEEDVKKLRQKFANVDYNRSDILDKYGFIISAETKIQVYNETKSAIGTNLYIGVYLGFVFLIASAAVLAIQQLTEASDSASRYKTLKKIGVSNNMINKTIFTQILIHFMAPLMLSIVHSIVALAIIGKLSRNVGLVFLFKLGPTIFITGIIVIGVYGTYLYAAYTGYKNIVKNS</sequence>
<name>A0A845R1U8_9CLOT</name>
<accession>A0A845R1U8</accession>
<evidence type="ECO:0000256" key="4">
    <source>
        <dbReference type="ARBA" id="ARBA00022989"/>
    </source>
</evidence>
<organism evidence="9 10">
    <name type="scientific">Senegalia massiliensis</name>
    <dbReference type="NCBI Taxonomy" id="1720316"/>
    <lineage>
        <taxon>Bacteria</taxon>
        <taxon>Bacillati</taxon>
        <taxon>Bacillota</taxon>
        <taxon>Clostridia</taxon>
        <taxon>Eubacteriales</taxon>
        <taxon>Clostridiaceae</taxon>
        <taxon>Senegalia</taxon>
    </lineage>
</organism>
<comment type="subcellular location">
    <subcellularLocation>
        <location evidence="1 6">Cell membrane</location>
        <topology evidence="1 6">Multi-pass membrane protein</topology>
    </subcellularLocation>
</comment>
<feature type="transmembrane region" description="Helical" evidence="6">
    <location>
        <begin position="601"/>
        <end position="622"/>
    </location>
</feature>
<keyword evidence="5 6" id="KW-0472">Membrane</keyword>
<evidence type="ECO:0000256" key="2">
    <source>
        <dbReference type="ARBA" id="ARBA00022475"/>
    </source>
</evidence>
<comment type="similarity">
    <text evidence="6">Belongs to the ABC-4 integral membrane protein family.</text>
</comment>
<dbReference type="PANTHER" id="PTHR46795">
    <property type="entry name" value="ABC TRANSPORTER PERMEASE-RELATED-RELATED"/>
    <property type="match status" value="1"/>
</dbReference>
<keyword evidence="10" id="KW-1185">Reference proteome</keyword>
<evidence type="ECO:0000256" key="3">
    <source>
        <dbReference type="ARBA" id="ARBA00022692"/>
    </source>
</evidence>
<dbReference type="InterPro" id="IPR052536">
    <property type="entry name" value="ABC-4_Integral_Memb_Prot"/>
</dbReference>
<keyword evidence="3 6" id="KW-0812">Transmembrane</keyword>
<dbReference type="InterPro" id="IPR027022">
    <property type="entry name" value="ABC_permease_BceB-typ"/>
</dbReference>
<evidence type="ECO:0000313" key="10">
    <source>
        <dbReference type="Proteomes" id="UP000467132"/>
    </source>
</evidence>
<feature type="domain" description="ABC3 transporter permease C-terminal" evidence="8">
    <location>
        <begin position="62"/>
        <end position="179"/>
    </location>
</feature>
<feature type="transmembrane region" description="Helical" evidence="6">
    <location>
        <begin position="155"/>
        <end position="177"/>
    </location>
</feature>
<feature type="transmembrane region" description="Helical" evidence="6">
    <location>
        <begin position="198"/>
        <end position="218"/>
    </location>
</feature>
<keyword evidence="2 6" id="KW-1003">Cell membrane</keyword>
<evidence type="ECO:0000256" key="1">
    <source>
        <dbReference type="ARBA" id="ARBA00004651"/>
    </source>
</evidence>
<feature type="transmembrane region" description="Helical" evidence="6">
    <location>
        <begin position="238"/>
        <end position="260"/>
    </location>
</feature>
<dbReference type="AlphaFoldDB" id="A0A845R1U8"/>
<evidence type="ECO:0000313" key="9">
    <source>
        <dbReference type="EMBL" id="NBI07696.1"/>
    </source>
</evidence>
<dbReference type="PANTHER" id="PTHR46795:SF3">
    <property type="entry name" value="ABC TRANSPORTER PERMEASE"/>
    <property type="match status" value="1"/>
</dbReference>
<gene>
    <name evidence="9" type="ORF">D3Z33_12615</name>
</gene>
<dbReference type="GO" id="GO:0005886">
    <property type="term" value="C:plasma membrane"/>
    <property type="evidence" value="ECO:0007669"/>
    <property type="project" value="UniProtKB-SubCell"/>
</dbReference>
<dbReference type="InterPro" id="IPR003838">
    <property type="entry name" value="ABC3_permease_C"/>
</dbReference>
<proteinExistence type="inferred from homology"/>